<feature type="domain" description="DUF1254" evidence="2">
    <location>
        <begin position="122"/>
        <end position="249"/>
    </location>
</feature>
<dbReference type="Gene3D" id="2.60.120.600">
    <property type="entry name" value="Domain of unknown function DUF1214, C-terminal domain"/>
    <property type="match status" value="1"/>
</dbReference>
<dbReference type="OrthoDB" id="272779at2"/>
<gene>
    <name evidence="3" type="ORF">LX78_02099</name>
</gene>
<comment type="caution">
    <text evidence="3">The sequence shown here is derived from an EMBL/GenBank/DDBJ whole genome shotgun (WGS) entry which is preliminary data.</text>
</comment>
<dbReference type="Pfam" id="PF06863">
    <property type="entry name" value="DUF1254"/>
    <property type="match status" value="1"/>
</dbReference>
<keyword evidence="4" id="KW-1185">Reference proteome</keyword>
<dbReference type="InterPro" id="IPR010679">
    <property type="entry name" value="DUF1254"/>
</dbReference>
<evidence type="ECO:0000313" key="4">
    <source>
        <dbReference type="Proteomes" id="UP000245430"/>
    </source>
</evidence>
<evidence type="ECO:0000259" key="1">
    <source>
        <dbReference type="Pfam" id="PF06742"/>
    </source>
</evidence>
<sequence length="528" mass="58713">MNLKHKLPYAIGVFSLLAIINCKNTSEENKVEDVVVETSSLESIKEKYNTDIPDKILTPDVVETRLGTLNFFDGLPSEETTKKVYDNLDFMRGVETFLNGIPATSIEGIRLGLEEAGANTSNQVVIFDELMDSNPLFLTGNTSTVYATTFLDLKNDGPTVVEIPAGCGPGTVNDAYFRFVVDMGAPGPDRGKGGKYLILPPDFDGETPEGYFVAKSTSYVNWLILRGFLVDGKPDFSSEMFRNGLKIYPIKDKDKQPSMKFINSSKKLFNTIHANNFDFFKELNDVIQREPVSFLDPELRGLFASIGIEKEIPFNPDNRMQDILTDAVAVGNATARAITFKTREKESSIFETGHWESGFIGGSYQWLKSDGKGGRFLDARTRFFYAATVNTPAMVLKMIGKGSQYAIAFLDADGNYLDGKNNYTLNIPANVPVKDFWSVVMYDPQTRSELQTGQALPSVSSQRTPLVKNEDGSVTLYFGATNSAPEGKEANWLQSVKGKGFFVIFRLYGPLEPWFDKTWQPGDFKLVK</sequence>
<evidence type="ECO:0008006" key="5">
    <source>
        <dbReference type="Google" id="ProtNLM"/>
    </source>
</evidence>
<name>A0A316E5I4_9FLAO</name>
<reference evidence="3 4" key="1">
    <citation type="submission" date="2018-05" db="EMBL/GenBank/DDBJ databases">
        <title>Genomic Encyclopedia of Archaeal and Bacterial Type Strains, Phase II (KMG-II): from individual species to whole genera.</title>
        <authorList>
            <person name="Goeker M."/>
        </authorList>
    </citation>
    <scope>NUCLEOTIDE SEQUENCE [LARGE SCALE GENOMIC DNA]</scope>
    <source>
        <strain evidence="3 4">DSM 22637</strain>
    </source>
</reference>
<evidence type="ECO:0000259" key="2">
    <source>
        <dbReference type="Pfam" id="PF06863"/>
    </source>
</evidence>
<dbReference type="PANTHER" id="PTHR36509:SF3">
    <property type="entry name" value="SIGNAL PEPTIDE PROTEIN"/>
    <property type="match status" value="1"/>
</dbReference>
<dbReference type="SUPFAM" id="SSF160935">
    <property type="entry name" value="VPA0735-like"/>
    <property type="match status" value="1"/>
</dbReference>
<dbReference type="Pfam" id="PF06742">
    <property type="entry name" value="DUF1214"/>
    <property type="match status" value="1"/>
</dbReference>
<dbReference type="InterPro" id="IPR037050">
    <property type="entry name" value="DUF1254_sf"/>
</dbReference>
<dbReference type="Proteomes" id="UP000245430">
    <property type="component" value="Unassembled WGS sequence"/>
</dbReference>
<dbReference type="RefSeq" id="WP_109682600.1">
    <property type="nucleotide sequence ID" value="NZ_QGGP01000005.1"/>
</dbReference>
<dbReference type="Gene3D" id="1.10.3360.10">
    <property type="entry name" value="VPA0735-like domain"/>
    <property type="match status" value="1"/>
</dbReference>
<proteinExistence type="predicted"/>
<dbReference type="InterPro" id="IPR037049">
    <property type="entry name" value="DUF1214_C_sf"/>
</dbReference>
<dbReference type="AlphaFoldDB" id="A0A316E5I4"/>
<organism evidence="3 4">
    <name type="scientific">Xanthomarina spongicola</name>
    <dbReference type="NCBI Taxonomy" id="570520"/>
    <lineage>
        <taxon>Bacteria</taxon>
        <taxon>Pseudomonadati</taxon>
        <taxon>Bacteroidota</taxon>
        <taxon>Flavobacteriia</taxon>
        <taxon>Flavobacteriales</taxon>
        <taxon>Flavobacteriaceae</taxon>
        <taxon>Xanthomarina</taxon>
    </lineage>
</organism>
<protein>
    <recommendedName>
        <fullName evidence="5">DUF1254 domain-containing protein</fullName>
    </recommendedName>
</protein>
<dbReference type="InterPro" id="IPR010621">
    <property type="entry name" value="DUF1214"/>
</dbReference>
<dbReference type="Gene3D" id="2.60.40.1610">
    <property type="entry name" value="Domain of unknown function DUF1254"/>
    <property type="match status" value="1"/>
</dbReference>
<dbReference type="EMBL" id="QGGP01000005">
    <property type="protein sequence ID" value="PWK18190.1"/>
    <property type="molecule type" value="Genomic_DNA"/>
</dbReference>
<feature type="domain" description="DUF1214" evidence="1">
    <location>
        <begin position="403"/>
        <end position="511"/>
    </location>
</feature>
<dbReference type="PANTHER" id="PTHR36509">
    <property type="entry name" value="BLL3101 PROTEIN"/>
    <property type="match status" value="1"/>
</dbReference>
<evidence type="ECO:0000313" key="3">
    <source>
        <dbReference type="EMBL" id="PWK18190.1"/>
    </source>
</evidence>
<accession>A0A316E5I4</accession>